<keyword evidence="11" id="KW-1185">Reference proteome</keyword>
<dbReference type="PRINTS" id="PR00237">
    <property type="entry name" value="GPCRRHODOPSN"/>
</dbReference>
<dbReference type="CDD" id="cd00637">
    <property type="entry name" value="7tm_classA_rhodopsin-like"/>
    <property type="match status" value="1"/>
</dbReference>
<feature type="domain" description="G-protein coupled receptors family 1 profile" evidence="9">
    <location>
        <begin position="1"/>
        <end position="201"/>
    </location>
</feature>
<dbReference type="GO" id="GO:0005886">
    <property type="term" value="C:plasma membrane"/>
    <property type="evidence" value="ECO:0007669"/>
    <property type="project" value="UniProtKB-SubCell"/>
</dbReference>
<evidence type="ECO:0000256" key="7">
    <source>
        <dbReference type="RuleBase" id="RU000688"/>
    </source>
</evidence>
<feature type="transmembrane region" description="Helical" evidence="8">
    <location>
        <begin position="95"/>
        <end position="118"/>
    </location>
</feature>
<dbReference type="InterPro" id="IPR017452">
    <property type="entry name" value="GPCR_Rhodpsn_7TM"/>
</dbReference>
<evidence type="ECO:0000259" key="9">
    <source>
        <dbReference type="PROSITE" id="PS50262"/>
    </source>
</evidence>
<dbReference type="Gene3D" id="1.20.1070.10">
    <property type="entry name" value="Rhodopsin 7-helix transmembrane proteins"/>
    <property type="match status" value="1"/>
</dbReference>
<feature type="transmembrane region" description="Helical" evidence="8">
    <location>
        <begin position="23"/>
        <end position="40"/>
    </location>
</feature>
<organism evidence="10 11">
    <name type="scientific">Mytilus coruscus</name>
    <name type="common">Sea mussel</name>
    <dbReference type="NCBI Taxonomy" id="42192"/>
    <lineage>
        <taxon>Eukaryota</taxon>
        <taxon>Metazoa</taxon>
        <taxon>Spiralia</taxon>
        <taxon>Lophotrochozoa</taxon>
        <taxon>Mollusca</taxon>
        <taxon>Bivalvia</taxon>
        <taxon>Autobranchia</taxon>
        <taxon>Pteriomorphia</taxon>
        <taxon>Mytilida</taxon>
        <taxon>Mytiloidea</taxon>
        <taxon>Mytilidae</taxon>
        <taxon>Mytilinae</taxon>
        <taxon>Mytilus</taxon>
    </lineage>
</organism>
<gene>
    <name evidence="10" type="ORF">MCOR_2624</name>
</gene>
<dbReference type="PROSITE" id="PS50262">
    <property type="entry name" value="G_PROTEIN_RECEP_F1_2"/>
    <property type="match status" value="1"/>
</dbReference>
<keyword evidence="2" id="KW-1003">Cell membrane</keyword>
<evidence type="ECO:0000313" key="11">
    <source>
        <dbReference type="Proteomes" id="UP000507470"/>
    </source>
</evidence>
<protein>
    <submittedName>
        <fullName evidence="10">PROKR2</fullName>
    </submittedName>
</protein>
<dbReference type="AlphaFoldDB" id="A0A6J7ZZS1"/>
<dbReference type="PROSITE" id="PS00237">
    <property type="entry name" value="G_PROTEIN_RECEP_F1_1"/>
    <property type="match status" value="1"/>
</dbReference>
<dbReference type="GO" id="GO:0042277">
    <property type="term" value="F:peptide binding"/>
    <property type="evidence" value="ECO:0007669"/>
    <property type="project" value="TreeGrafter"/>
</dbReference>
<dbReference type="EMBL" id="CACVKT020000540">
    <property type="protein sequence ID" value="CAC5359983.1"/>
    <property type="molecule type" value="Genomic_DNA"/>
</dbReference>
<feature type="transmembrane region" description="Helical" evidence="8">
    <location>
        <begin position="52"/>
        <end position="75"/>
    </location>
</feature>
<keyword evidence="4 8" id="KW-1133">Transmembrane helix</keyword>
<name>A0A6J7ZZS1_MYTCO</name>
<dbReference type="PANTHER" id="PTHR24241:SF76">
    <property type="entry name" value="NEUROPEPTIDE SIFAMIDE RECEPTOR"/>
    <property type="match status" value="1"/>
</dbReference>
<keyword evidence="7" id="KW-0807">Transducer</keyword>
<evidence type="ECO:0000313" key="10">
    <source>
        <dbReference type="EMBL" id="CAC5359983.1"/>
    </source>
</evidence>
<reference evidence="10 11" key="1">
    <citation type="submission" date="2020-06" db="EMBL/GenBank/DDBJ databases">
        <authorList>
            <person name="Li R."/>
            <person name="Bekaert M."/>
        </authorList>
    </citation>
    <scope>NUCLEOTIDE SEQUENCE [LARGE SCALE GENOMIC DNA]</scope>
    <source>
        <strain evidence="11">wild</strain>
    </source>
</reference>
<dbReference type="InterPro" id="IPR000276">
    <property type="entry name" value="GPCR_Rhodpsn"/>
</dbReference>
<evidence type="ECO:0000256" key="1">
    <source>
        <dbReference type="ARBA" id="ARBA00004651"/>
    </source>
</evidence>
<keyword evidence="7" id="KW-0297">G-protein coupled receptor</keyword>
<dbReference type="Proteomes" id="UP000507470">
    <property type="component" value="Unassembled WGS sequence"/>
</dbReference>
<keyword evidence="5 8" id="KW-0472">Membrane</keyword>
<comment type="similarity">
    <text evidence="7">Belongs to the G-protein coupled receptor 1 family.</text>
</comment>
<feature type="transmembrane region" description="Helical" evidence="8">
    <location>
        <begin position="182"/>
        <end position="204"/>
    </location>
</feature>
<dbReference type="PANTHER" id="PTHR24241">
    <property type="entry name" value="NEUROPEPTIDE RECEPTOR-RELATED G-PROTEIN COUPLED RECEPTOR"/>
    <property type="match status" value="1"/>
</dbReference>
<keyword evidence="6 7" id="KW-0675">Receptor</keyword>
<sequence length="231" mass="26697">MLLELNGGSNTIACVGIRYVEEIALTFGILTLIAIAVDRYRLIVYPQFYKPTFLRTIFVIIGLLIVSFIYSLNVFVENTFTEIWNILIEDEDSDLWWRVYGFIVHFGLPLIVLIVLYLKIVKKLWRKDEVVSASTLMKRRTVKLTLICSLAYGMCWSPFYIFEIAHDSNAWSDGHDELFLNSRFVTIFIALSGSLINPIIYGCFSQNVMQEIWLIKNNVQCKTNKIDVVNN</sequence>
<evidence type="ECO:0000256" key="2">
    <source>
        <dbReference type="ARBA" id="ARBA00022475"/>
    </source>
</evidence>
<evidence type="ECO:0000256" key="3">
    <source>
        <dbReference type="ARBA" id="ARBA00022692"/>
    </source>
</evidence>
<feature type="transmembrane region" description="Helical" evidence="8">
    <location>
        <begin position="144"/>
        <end position="162"/>
    </location>
</feature>
<comment type="subcellular location">
    <subcellularLocation>
        <location evidence="1">Cell membrane</location>
        <topology evidence="1">Multi-pass membrane protein</topology>
    </subcellularLocation>
</comment>
<evidence type="ECO:0000256" key="8">
    <source>
        <dbReference type="SAM" id="Phobius"/>
    </source>
</evidence>
<keyword evidence="3 7" id="KW-0812">Transmembrane</keyword>
<evidence type="ECO:0000256" key="5">
    <source>
        <dbReference type="ARBA" id="ARBA00023136"/>
    </source>
</evidence>
<dbReference type="SUPFAM" id="SSF81321">
    <property type="entry name" value="Family A G protein-coupled receptor-like"/>
    <property type="match status" value="1"/>
</dbReference>
<dbReference type="OrthoDB" id="6147389at2759"/>
<evidence type="ECO:0000256" key="6">
    <source>
        <dbReference type="ARBA" id="ARBA00023170"/>
    </source>
</evidence>
<accession>A0A6J7ZZS1</accession>
<evidence type="ECO:0000256" key="4">
    <source>
        <dbReference type="ARBA" id="ARBA00022989"/>
    </source>
</evidence>
<proteinExistence type="inferred from homology"/>
<dbReference type="Pfam" id="PF00001">
    <property type="entry name" value="7tm_1"/>
    <property type="match status" value="1"/>
</dbReference>
<dbReference type="GO" id="GO:0032870">
    <property type="term" value="P:cellular response to hormone stimulus"/>
    <property type="evidence" value="ECO:0007669"/>
    <property type="project" value="TreeGrafter"/>
</dbReference>
<dbReference type="GO" id="GO:0004930">
    <property type="term" value="F:G protein-coupled receptor activity"/>
    <property type="evidence" value="ECO:0007669"/>
    <property type="project" value="UniProtKB-KW"/>
</dbReference>